<comment type="miscellaneous">
    <text evidence="9">This enzyme catalyzes only one turnover and therefore is not strictly catalytic. According to one definition, an enzyme is a biocatalyst that acts repeatedly and over many reaction cycles.</text>
</comment>
<dbReference type="InterPro" id="IPR036631">
    <property type="entry name" value="MGMT_N_sf"/>
</dbReference>
<feature type="domain" description="Methylguanine DNA methyltransferase ribonuclease-like" evidence="11">
    <location>
        <begin position="6"/>
        <end position="85"/>
    </location>
</feature>
<dbReference type="InterPro" id="IPR036217">
    <property type="entry name" value="MethylDNA_cys_MeTrfase_DNAb"/>
</dbReference>
<evidence type="ECO:0000256" key="1">
    <source>
        <dbReference type="ARBA" id="ARBA00001286"/>
    </source>
</evidence>
<evidence type="ECO:0000256" key="5">
    <source>
        <dbReference type="ARBA" id="ARBA00022679"/>
    </source>
</evidence>
<dbReference type="PANTHER" id="PTHR10815:SF13">
    <property type="entry name" value="METHYLATED-DNA--PROTEIN-CYSTEINE METHYLTRANSFERASE"/>
    <property type="match status" value="1"/>
</dbReference>
<dbReference type="InterPro" id="IPR036388">
    <property type="entry name" value="WH-like_DNA-bd_sf"/>
</dbReference>
<dbReference type="GO" id="GO:0005737">
    <property type="term" value="C:cytoplasm"/>
    <property type="evidence" value="ECO:0007669"/>
    <property type="project" value="UniProtKB-SubCell"/>
</dbReference>
<dbReference type="InterPro" id="IPR014048">
    <property type="entry name" value="MethylDNA_cys_MeTrfase_DNA-bd"/>
</dbReference>
<evidence type="ECO:0000256" key="3">
    <source>
        <dbReference type="ARBA" id="ARBA00022490"/>
    </source>
</evidence>
<dbReference type="PROSITE" id="PS00374">
    <property type="entry name" value="MGMT"/>
    <property type="match status" value="1"/>
</dbReference>
<dbReference type="SUPFAM" id="SSF53155">
    <property type="entry name" value="Methylated DNA-protein cysteine methyltransferase domain"/>
    <property type="match status" value="1"/>
</dbReference>
<dbReference type="SUPFAM" id="SSF46767">
    <property type="entry name" value="Methylated DNA-protein cysteine methyltransferase, C-terminal domain"/>
    <property type="match status" value="1"/>
</dbReference>
<keyword evidence="6 9" id="KW-0227">DNA damage</keyword>
<evidence type="ECO:0000256" key="9">
    <source>
        <dbReference type="HAMAP-Rule" id="MF_00772"/>
    </source>
</evidence>
<keyword evidence="3 9" id="KW-0963">Cytoplasm</keyword>
<evidence type="ECO:0000256" key="7">
    <source>
        <dbReference type="ARBA" id="ARBA00023204"/>
    </source>
</evidence>
<evidence type="ECO:0000259" key="10">
    <source>
        <dbReference type="Pfam" id="PF01035"/>
    </source>
</evidence>
<comment type="subcellular location">
    <subcellularLocation>
        <location evidence="9">Cytoplasm</location>
    </subcellularLocation>
</comment>
<dbReference type="OrthoDB" id="9802228at2"/>
<dbReference type="GO" id="GO:0003908">
    <property type="term" value="F:methylated-DNA-[protein]-cysteine S-methyltransferase activity"/>
    <property type="evidence" value="ECO:0007669"/>
    <property type="project" value="UniProtKB-UniRule"/>
</dbReference>
<comment type="similarity">
    <text evidence="2 9">Belongs to the MGMT family.</text>
</comment>
<keyword evidence="4 9" id="KW-0489">Methyltransferase</keyword>
<comment type="function">
    <text evidence="9">Involved in the cellular defense against the biological effects of O6-methylguanine (O6-MeG) and O4-methylthymine (O4-MeT) in DNA. Repairs the methylated nucleobase in DNA by stoichiometrically transferring the methyl group to a cysteine residue in the enzyme. This is a suicide reaction: the enzyme is irreversibly inactivated.</text>
</comment>
<dbReference type="EC" id="2.1.1.63" evidence="9"/>
<keyword evidence="5 9" id="KW-0808">Transferase</keyword>
<dbReference type="KEGG" id="vne:CFK40_17305"/>
<protein>
    <recommendedName>
        <fullName evidence="9">Methylated-DNA--protein-cysteine methyltransferase</fullName>
        <ecNumber evidence="9">2.1.1.63</ecNumber>
    </recommendedName>
    <alternativeName>
        <fullName evidence="9">6-O-methylguanine-DNA methyltransferase</fullName>
        <shortName evidence="9">MGMT</shortName>
    </alternativeName>
    <alternativeName>
        <fullName evidence="9">O-6-methylguanine-DNA-alkyltransferase</fullName>
    </alternativeName>
</protein>
<feature type="active site" description="Nucleophile; methyl group acceptor" evidence="9">
    <location>
        <position position="142"/>
    </location>
</feature>
<evidence type="ECO:0000313" key="13">
    <source>
        <dbReference type="Proteomes" id="UP000204391"/>
    </source>
</evidence>
<dbReference type="GO" id="GO:0006307">
    <property type="term" value="P:DNA alkylation repair"/>
    <property type="evidence" value="ECO:0007669"/>
    <property type="project" value="UniProtKB-UniRule"/>
</dbReference>
<accession>A0A221MGB6</accession>
<dbReference type="Proteomes" id="UP000204391">
    <property type="component" value="Chromosome"/>
</dbReference>
<dbReference type="Pfam" id="PF02870">
    <property type="entry name" value="Methyltransf_1N"/>
    <property type="match status" value="1"/>
</dbReference>
<dbReference type="Gene3D" id="1.10.10.10">
    <property type="entry name" value="Winged helix-like DNA-binding domain superfamily/Winged helix DNA-binding domain"/>
    <property type="match status" value="1"/>
</dbReference>
<dbReference type="PANTHER" id="PTHR10815">
    <property type="entry name" value="METHYLATED-DNA--PROTEIN-CYSTEINE METHYLTRANSFERASE"/>
    <property type="match status" value="1"/>
</dbReference>
<dbReference type="EMBL" id="CP022437">
    <property type="protein sequence ID" value="ASN06652.1"/>
    <property type="molecule type" value="Genomic_DNA"/>
</dbReference>
<evidence type="ECO:0000256" key="2">
    <source>
        <dbReference type="ARBA" id="ARBA00008711"/>
    </source>
</evidence>
<name>A0A221MGB6_9BACI</name>
<dbReference type="InterPro" id="IPR023546">
    <property type="entry name" value="MGMT"/>
</dbReference>
<gene>
    <name evidence="12" type="ORF">CFK40_17305</name>
</gene>
<evidence type="ECO:0000313" key="12">
    <source>
        <dbReference type="EMBL" id="ASN06652.1"/>
    </source>
</evidence>
<keyword evidence="7 9" id="KW-0234">DNA repair</keyword>
<dbReference type="CDD" id="cd06445">
    <property type="entry name" value="ATase"/>
    <property type="match status" value="1"/>
</dbReference>
<feature type="domain" description="Methylated-DNA-[protein]-cysteine S-methyltransferase DNA binding" evidence="10">
    <location>
        <begin position="90"/>
        <end position="170"/>
    </location>
</feature>
<organism evidence="12 13">
    <name type="scientific">Virgibacillus necropolis</name>
    <dbReference type="NCBI Taxonomy" id="163877"/>
    <lineage>
        <taxon>Bacteria</taxon>
        <taxon>Bacillati</taxon>
        <taxon>Bacillota</taxon>
        <taxon>Bacilli</taxon>
        <taxon>Bacillales</taxon>
        <taxon>Bacillaceae</taxon>
        <taxon>Virgibacillus</taxon>
    </lineage>
</organism>
<dbReference type="FunFam" id="1.10.10.10:FF:000214">
    <property type="entry name" value="Methylated-DNA--protein-cysteine methyltransferase"/>
    <property type="match status" value="1"/>
</dbReference>
<evidence type="ECO:0000256" key="4">
    <source>
        <dbReference type="ARBA" id="ARBA00022603"/>
    </source>
</evidence>
<evidence type="ECO:0000259" key="11">
    <source>
        <dbReference type="Pfam" id="PF02870"/>
    </source>
</evidence>
<comment type="catalytic activity">
    <reaction evidence="8 9">
        <text>a 6-O-methyl-2'-deoxyguanosine in DNA + L-cysteinyl-[protein] = S-methyl-L-cysteinyl-[protein] + a 2'-deoxyguanosine in DNA</text>
        <dbReference type="Rhea" id="RHEA:24000"/>
        <dbReference type="Rhea" id="RHEA-COMP:10131"/>
        <dbReference type="Rhea" id="RHEA-COMP:10132"/>
        <dbReference type="Rhea" id="RHEA-COMP:11367"/>
        <dbReference type="Rhea" id="RHEA-COMP:11368"/>
        <dbReference type="ChEBI" id="CHEBI:29950"/>
        <dbReference type="ChEBI" id="CHEBI:82612"/>
        <dbReference type="ChEBI" id="CHEBI:85445"/>
        <dbReference type="ChEBI" id="CHEBI:85448"/>
        <dbReference type="EC" id="2.1.1.63"/>
    </reaction>
</comment>
<dbReference type="GO" id="GO:0032259">
    <property type="term" value="P:methylation"/>
    <property type="evidence" value="ECO:0007669"/>
    <property type="project" value="UniProtKB-KW"/>
</dbReference>
<reference evidence="12 13" key="1">
    <citation type="journal article" date="2003" name="Int. J. Syst. Evol. Microbiol.">
        <title>Virgibacillus carmonensis sp. nov., Virgibacillus necropolis sp. nov. and Virgibacillus picturae sp. nov., three novel species isolated from deteriorated mural paintings, transfer of the species of the genus salibacillus to Virgibacillus, as Virgibacillus marismortui comb. nov. and Virgibacillus salexigens comb. nov., and emended description of the genus Virgibacillus.</title>
        <authorList>
            <person name="Heyrman J."/>
            <person name="Logan N.A."/>
            <person name="Busse H.J."/>
            <person name="Balcaen A."/>
            <person name="Lebbe L."/>
            <person name="Rodriguez-Diaz M."/>
            <person name="Swings J."/>
            <person name="De Vos P."/>
        </authorList>
    </citation>
    <scope>NUCLEOTIDE SEQUENCE [LARGE SCALE GENOMIC DNA]</scope>
    <source>
        <strain evidence="12 13">LMG 19488</strain>
    </source>
</reference>
<keyword evidence="13" id="KW-1185">Reference proteome</keyword>
<dbReference type="InterPro" id="IPR001497">
    <property type="entry name" value="MethylDNA_cys_MeTrfase_AS"/>
</dbReference>
<dbReference type="HAMAP" id="MF_00772">
    <property type="entry name" value="OGT"/>
    <property type="match status" value="1"/>
</dbReference>
<dbReference type="Pfam" id="PF01035">
    <property type="entry name" value="DNA_binding_1"/>
    <property type="match status" value="1"/>
</dbReference>
<dbReference type="NCBIfam" id="TIGR00589">
    <property type="entry name" value="ogt"/>
    <property type="match status" value="1"/>
</dbReference>
<evidence type="ECO:0000256" key="8">
    <source>
        <dbReference type="ARBA" id="ARBA00049348"/>
    </source>
</evidence>
<dbReference type="Gene3D" id="3.30.160.70">
    <property type="entry name" value="Methylated DNA-protein cysteine methyltransferase domain"/>
    <property type="match status" value="1"/>
</dbReference>
<sequence length="176" mass="19930">MADVQLYYDEMDSPIGTLTLISNGEKLVRIEYGEMDRRSDQMNKWVASYFGDVRFVHSPEKVVLAKKELQTYFNKQNREFSLEFEFHGTPFQQKVWQALVETIPYGETKSYKDIAVAIGNPKAVRAVGGAVNKNPFSIIVPCHRVIGTNGKMVGYNGGLDKKEYLLAHEKQAVGTF</sequence>
<proteinExistence type="inferred from homology"/>
<comment type="catalytic activity">
    <reaction evidence="1 9">
        <text>a 4-O-methyl-thymidine in DNA + L-cysteinyl-[protein] = a thymidine in DNA + S-methyl-L-cysteinyl-[protein]</text>
        <dbReference type="Rhea" id="RHEA:53428"/>
        <dbReference type="Rhea" id="RHEA-COMP:10131"/>
        <dbReference type="Rhea" id="RHEA-COMP:10132"/>
        <dbReference type="Rhea" id="RHEA-COMP:13555"/>
        <dbReference type="Rhea" id="RHEA-COMP:13556"/>
        <dbReference type="ChEBI" id="CHEBI:29950"/>
        <dbReference type="ChEBI" id="CHEBI:82612"/>
        <dbReference type="ChEBI" id="CHEBI:137386"/>
        <dbReference type="ChEBI" id="CHEBI:137387"/>
        <dbReference type="EC" id="2.1.1.63"/>
    </reaction>
</comment>
<evidence type="ECO:0000256" key="6">
    <source>
        <dbReference type="ARBA" id="ARBA00022763"/>
    </source>
</evidence>
<dbReference type="AlphaFoldDB" id="A0A221MGB6"/>
<dbReference type="InterPro" id="IPR008332">
    <property type="entry name" value="MethylG_MeTrfase_N"/>
</dbReference>